<evidence type="ECO:0000313" key="2">
    <source>
        <dbReference type="EMBL" id="KAE8403675.1"/>
    </source>
</evidence>
<keyword evidence="1" id="KW-0472">Membrane</keyword>
<dbReference type="EMBL" id="ML736774">
    <property type="protein sequence ID" value="KAE8403675.1"/>
    <property type="molecule type" value="Genomic_DNA"/>
</dbReference>
<evidence type="ECO:0000256" key="1">
    <source>
        <dbReference type="SAM" id="Phobius"/>
    </source>
</evidence>
<name>A0A5N7DC03_9EURO</name>
<proteinExistence type="predicted"/>
<keyword evidence="1" id="KW-0812">Transmembrane</keyword>
<dbReference type="GeneID" id="43666798"/>
<dbReference type="RefSeq" id="XP_031940994.1">
    <property type="nucleotide sequence ID" value="XM_032082107.1"/>
</dbReference>
<sequence length="103" mass="11744">MIWWLNFRSPIVFYLFPLWGIGWCTRCFMISAGLLLLLYVQGINCNVLSRQLVNLKINLTRKGPASGSQLGRRVGTRVVKIAMRPNSVQANWRLFEMGSLSAQ</sequence>
<dbReference type="Proteomes" id="UP000325579">
    <property type="component" value="Unassembled WGS sequence"/>
</dbReference>
<gene>
    <name evidence="2" type="ORF">BDV37DRAFT_249577</name>
</gene>
<dbReference type="AlphaFoldDB" id="A0A5N7DC03"/>
<feature type="transmembrane region" description="Helical" evidence="1">
    <location>
        <begin position="12"/>
        <end position="40"/>
    </location>
</feature>
<protein>
    <submittedName>
        <fullName evidence="2">Uncharacterized protein</fullName>
    </submittedName>
</protein>
<reference evidence="2 3" key="1">
    <citation type="submission" date="2019-04" db="EMBL/GenBank/DDBJ databases">
        <authorList>
            <consortium name="DOE Joint Genome Institute"/>
            <person name="Mondo S."/>
            <person name="Kjaerbolling I."/>
            <person name="Vesth T."/>
            <person name="Frisvad J.C."/>
            <person name="Nybo J.L."/>
            <person name="Theobald S."/>
            <person name="Kildgaard S."/>
            <person name="Isbrandt T."/>
            <person name="Kuo A."/>
            <person name="Sato A."/>
            <person name="Lyhne E.K."/>
            <person name="Kogle M.E."/>
            <person name="Wiebenga A."/>
            <person name="Kun R.S."/>
            <person name="Lubbers R.J."/>
            <person name="Makela M.R."/>
            <person name="Barry K."/>
            <person name="Chovatia M."/>
            <person name="Clum A."/>
            <person name="Daum C."/>
            <person name="Haridas S."/>
            <person name="He G."/>
            <person name="LaButti K."/>
            <person name="Lipzen A."/>
            <person name="Riley R."/>
            <person name="Salamov A."/>
            <person name="Simmons B.A."/>
            <person name="Magnuson J.K."/>
            <person name="Henrissat B."/>
            <person name="Mortensen U.H."/>
            <person name="Larsen T.O."/>
            <person name="Devries R.P."/>
            <person name="Grigoriev I.V."/>
            <person name="Machida M."/>
            <person name="Baker S.E."/>
            <person name="Andersen M.R."/>
            <person name="Cantor M.N."/>
            <person name="Hua S.X."/>
        </authorList>
    </citation>
    <scope>NUCLEOTIDE SEQUENCE [LARGE SCALE GENOMIC DNA]</scope>
    <source>
        <strain evidence="2 3">CBS 119388</strain>
    </source>
</reference>
<keyword evidence="1" id="KW-1133">Transmembrane helix</keyword>
<keyword evidence="3" id="KW-1185">Reference proteome</keyword>
<accession>A0A5N7DC03</accession>
<feature type="non-terminal residue" evidence="2">
    <location>
        <position position="103"/>
    </location>
</feature>
<evidence type="ECO:0000313" key="3">
    <source>
        <dbReference type="Proteomes" id="UP000325579"/>
    </source>
</evidence>
<organism evidence="2 3">
    <name type="scientific">Aspergillus pseudonomiae</name>
    <dbReference type="NCBI Taxonomy" id="1506151"/>
    <lineage>
        <taxon>Eukaryota</taxon>
        <taxon>Fungi</taxon>
        <taxon>Dikarya</taxon>
        <taxon>Ascomycota</taxon>
        <taxon>Pezizomycotina</taxon>
        <taxon>Eurotiomycetes</taxon>
        <taxon>Eurotiomycetidae</taxon>
        <taxon>Eurotiales</taxon>
        <taxon>Aspergillaceae</taxon>
        <taxon>Aspergillus</taxon>
        <taxon>Aspergillus subgen. Circumdati</taxon>
    </lineage>
</organism>